<dbReference type="STRING" id="1257118.L8GF47"/>
<feature type="domain" description="MIT" evidence="2">
    <location>
        <begin position="4"/>
        <end position="81"/>
    </location>
</feature>
<dbReference type="InterPro" id="IPR036181">
    <property type="entry name" value="MIT_dom_sf"/>
</dbReference>
<gene>
    <name evidence="3" type="ORF">ACA1_261080</name>
</gene>
<evidence type="ECO:0000256" key="1">
    <source>
        <dbReference type="SAM" id="MobiDB-lite"/>
    </source>
</evidence>
<dbReference type="Pfam" id="PF16565">
    <property type="entry name" value="MIT_C"/>
    <property type="match status" value="1"/>
</dbReference>
<dbReference type="VEuPathDB" id="AmoebaDB:ACA1_261080"/>
<accession>L8GF47</accession>
<protein>
    <submittedName>
        <fullName evidence="3">MIT domain containing protein</fullName>
    </submittedName>
</protein>
<dbReference type="OMA" id="YIRTRHQ"/>
<dbReference type="GeneID" id="14912130"/>
<feature type="compositionally biased region" description="Low complexity" evidence="1">
    <location>
        <begin position="152"/>
        <end position="171"/>
    </location>
</feature>
<evidence type="ECO:0000259" key="2">
    <source>
        <dbReference type="SMART" id="SM00745"/>
    </source>
</evidence>
<dbReference type="AlphaFoldDB" id="L8GF47"/>
<dbReference type="SUPFAM" id="SSF116846">
    <property type="entry name" value="MIT domain"/>
    <property type="match status" value="1"/>
</dbReference>
<proteinExistence type="predicted"/>
<dbReference type="RefSeq" id="XP_004333713.1">
    <property type="nucleotide sequence ID" value="XM_004333665.1"/>
</dbReference>
<reference evidence="3 4" key="1">
    <citation type="journal article" date="2013" name="Genome Biol.">
        <title>Genome of Acanthamoeba castellanii highlights extensive lateral gene transfer and early evolution of tyrosine kinase signaling.</title>
        <authorList>
            <person name="Clarke M."/>
            <person name="Lohan A.J."/>
            <person name="Liu B."/>
            <person name="Lagkouvardos I."/>
            <person name="Roy S."/>
            <person name="Zafar N."/>
            <person name="Bertelli C."/>
            <person name="Schilde C."/>
            <person name="Kianianmomeni A."/>
            <person name="Burglin T.R."/>
            <person name="Frech C."/>
            <person name="Turcotte B."/>
            <person name="Kopec K.O."/>
            <person name="Synnott J.M."/>
            <person name="Choo C."/>
            <person name="Paponov I."/>
            <person name="Finkler A."/>
            <person name="Soon Heng Tan C."/>
            <person name="Hutchins A.P."/>
            <person name="Weinmeier T."/>
            <person name="Rattei T."/>
            <person name="Chu J.S."/>
            <person name="Gimenez G."/>
            <person name="Irimia M."/>
            <person name="Rigden D.J."/>
            <person name="Fitzpatrick D.A."/>
            <person name="Lorenzo-Morales J."/>
            <person name="Bateman A."/>
            <person name="Chiu C.H."/>
            <person name="Tang P."/>
            <person name="Hegemann P."/>
            <person name="Fromm H."/>
            <person name="Raoult D."/>
            <person name="Greub G."/>
            <person name="Miranda-Saavedra D."/>
            <person name="Chen N."/>
            <person name="Nash P."/>
            <person name="Ginger M.L."/>
            <person name="Horn M."/>
            <person name="Schaap P."/>
            <person name="Caler L."/>
            <person name="Loftus B."/>
        </authorList>
    </citation>
    <scope>NUCLEOTIDE SEQUENCE [LARGE SCALE GENOMIC DNA]</scope>
    <source>
        <strain evidence="3 4">Neff</strain>
    </source>
</reference>
<dbReference type="Gene3D" id="1.20.58.80">
    <property type="entry name" value="Phosphotransferase system, lactose/cellobiose-type IIA subunit"/>
    <property type="match status" value="1"/>
</dbReference>
<dbReference type="Gene3D" id="3.30.870.30">
    <property type="entry name" value="MITD, C-terminal phospholipase D-like domain"/>
    <property type="match status" value="1"/>
</dbReference>
<dbReference type="Pfam" id="PF04212">
    <property type="entry name" value="MIT"/>
    <property type="match status" value="1"/>
</dbReference>
<feature type="compositionally biased region" description="Polar residues" evidence="1">
    <location>
        <begin position="112"/>
        <end position="128"/>
    </location>
</feature>
<dbReference type="InterPro" id="IPR038113">
    <property type="entry name" value="MITD1_C_sf"/>
</dbReference>
<feature type="region of interest" description="Disordered" evidence="1">
    <location>
        <begin position="77"/>
        <end position="176"/>
    </location>
</feature>
<evidence type="ECO:0000313" key="4">
    <source>
        <dbReference type="Proteomes" id="UP000011083"/>
    </source>
</evidence>
<evidence type="ECO:0000313" key="3">
    <source>
        <dbReference type="EMBL" id="ELR11700.1"/>
    </source>
</evidence>
<feature type="compositionally biased region" description="Low complexity" evidence="1">
    <location>
        <begin position="129"/>
        <end position="139"/>
    </location>
</feature>
<dbReference type="InterPro" id="IPR032341">
    <property type="entry name" value="MITD1_C"/>
</dbReference>
<dbReference type="SMART" id="SM00745">
    <property type="entry name" value="MIT"/>
    <property type="match status" value="1"/>
</dbReference>
<dbReference type="InterPro" id="IPR007330">
    <property type="entry name" value="MIT_dom"/>
</dbReference>
<dbReference type="EMBL" id="KB008148">
    <property type="protein sequence ID" value="ELR11700.1"/>
    <property type="molecule type" value="Genomic_DNA"/>
</dbReference>
<sequence>MADCSRLLQQGLGLVQTAAQQDAAGNYQEAVRLYSLALDAFLSVLKMERNPRIVDTLKGKVVDYMNRAEELKTLLAQQQSSSRGGGGGGGGSLVTDPGALVLPSPPADLPSRGSSSVSTQPLVTSAKASSPSFPSSPVPYRGAEPGAPPSPYMSGGPAPAAPAQSGSLSLPTPHEGGLINIEEGQLGRNFESIFAAYIVDSQEIWIRDPNLCHTHQVYNLIRFCELVVRINRKVTRPCLRIHVVTAFENDMQLDTLQSALNELTDSLKAHGVELLASFDNRGEREVVFSSGWTLVLPHGLDIHQSPAGKFRLGACDLMLRPTKQNIIQVFKHS</sequence>
<organism evidence="3 4">
    <name type="scientific">Acanthamoeba castellanii (strain ATCC 30010 / Neff)</name>
    <dbReference type="NCBI Taxonomy" id="1257118"/>
    <lineage>
        <taxon>Eukaryota</taxon>
        <taxon>Amoebozoa</taxon>
        <taxon>Discosea</taxon>
        <taxon>Longamoebia</taxon>
        <taxon>Centramoebida</taxon>
        <taxon>Acanthamoebidae</taxon>
        <taxon>Acanthamoeba</taxon>
    </lineage>
</organism>
<dbReference type="KEGG" id="acan:ACA1_261080"/>
<dbReference type="OrthoDB" id="19553at2759"/>
<keyword evidence="4" id="KW-1185">Reference proteome</keyword>
<dbReference type="Proteomes" id="UP000011083">
    <property type="component" value="Unassembled WGS sequence"/>
</dbReference>
<name>L8GF47_ACACF</name>
<feature type="compositionally biased region" description="Gly residues" evidence="1">
    <location>
        <begin position="83"/>
        <end position="92"/>
    </location>
</feature>